<dbReference type="EMBL" id="CP116346">
    <property type="protein sequence ID" value="WIT10975.1"/>
    <property type="molecule type" value="Genomic_DNA"/>
</dbReference>
<dbReference type="GO" id="GO:0000155">
    <property type="term" value="F:phosphorelay sensor kinase activity"/>
    <property type="evidence" value="ECO:0007669"/>
    <property type="project" value="InterPro"/>
</dbReference>
<evidence type="ECO:0000259" key="2">
    <source>
        <dbReference type="SMART" id="SM00387"/>
    </source>
</evidence>
<dbReference type="InterPro" id="IPR050640">
    <property type="entry name" value="Bact_2-comp_sensor_kinase"/>
</dbReference>
<keyword evidence="1" id="KW-1133">Transmembrane helix</keyword>
<evidence type="ECO:0000256" key="1">
    <source>
        <dbReference type="SAM" id="Phobius"/>
    </source>
</evidence>
<keyword evidence="3" id="KW-0808">Transferase</keyword>
<keyword evidence="1" id="KW-0472">Membrane</keyword>
<keyword evidence="3" id="KW-0418">Kinase</keyword>
<proteinExistence type="predicted"/>
<dbReference type="KEGG" id="pais:PFX98_18995"/>
<dbReference type="Pfam" id="PF06580">
    <property type="entry name" value="His_kinase"/>
    <property type="match status" value="1"/>
</dbReference>
<organism evidence="3 4">
    <name type="scientific">Paucibacter sediminis</name>
    <dbReference type="NCBI Taxonomy" id="3019553"/>
    <lineage>
        <taxon>Bacteria</taxon>
        <taxon>Pseudomonadati</taxon>
        <taxon>Pseudomonadota</taxon>
        <taxon>Betaproteobacteria</taxon>
        <taxon>Burkholderiales</taxon>
        <taxon>Sphaerotilaceae</taxon>
        <taxon>Roseateles</taxon>
    </lineage>
</organism>
<feature type="transmembrane region" description="Helical" evidence="1">
    <location>
        <begin position="106"/>
        <end position="127"/>
    </location>
</feature>
<keyword evidence="1" id="KW-0812">Transmembrane</keyword>
<dbReference type="InterPro" id="IPR003594">
    <property type="entry name" value="HATPase_dom"/>
</dbReference>
<dbReference type="SMART" id="SM00387">
    <property type="entry name" value="HATPase_c"/>
    <property type="match status" value="1"/>
</dbReference>
<dbReference type="InterPro" id="IPR036890">
    <property type="entry name" value="HATPase_C_sf"/>
</dbReference>
<dbReference type="PANTHER" id="PTHR34220:SF9">
    <property type="entry name" value="SIGNAL TRANSDUCTION HISTIDINE KINASE INTERNAL REGION DOMAIN-CONTAINING PROTEIN"/>
    <property type="match status" value="1"/>
</dbReference>
<dbReference type="AlphaFoldDB" id="A0AA95NBC1"/>
<dbReference type="InterPro" id="IPR010559">
    <property type="entry name" value="Sig_transdc_His_kin_internal"/>
</dbReference>
<sequence>MDTSSPFKQAWSEHWRLQTESRTPLWFLLLISTGAGLVLGAAIGVLAGWLGEQLGAAHWWSYTLPANVITMLCVSYTFQLVRRGLQAALPRATLQRLGGARDWRAALFYMFYSMFCVALGFAISLWVMSWALQIDAWRIFTLQNFSIPQFIVTSIVISVLVHLNSQWRWQRQQQRLKASEAQLRLLQAQIEPHFLFNTLANVQSLIDVDAPLAKRMLEAFTDYLRASLQQLRSDSCSLAQELDMAQSYLSLMQARMADRLAFRIEASEAARGARLPPLLLQPLIENAIHHGLEPKLEGGHIVIEASVEQGQLRLTVRDDGLGLDAPRRSGRRGHGMALANIRARLQSRYGERASLQLQAAEPGTQALLEIPYETN</sequence>
<evidence type="ECO:0000313" key="3">
    <source>
        <dbReference type="EMBL" id="WIT10975.1"/>
    </source>
</evidence>
<feature type="transmembrane region" description="Helical" evidence="1">
    <location>
        <begin position="62"/>
        <end position="81"/>
    </location>
</feature>
<dbReference type="Proteomes" id="UP001177769">
    <property type="component" value="Chromosome"/>
</dbReference>
<name>A0AA95NBC1_9BURK</name>
<keyword evidence="4" id="KW-1185">Reference proteome</keyword>
<gene>
    <name evidence="3" type="ORF">PFX98_18995</name>
</gene>
<accession>A0AA95NBC1</accession>
<dbReference type="SUPFAM" id="SSF55874">
    <property type="entry name" value="ATPase domain of HSP90 chaperone/DNA topoisomerase II/histidine kinase"/>
    <property type="match status" value="1"/>
</dbReference>
<dbReference type="Pfam" id="PF02518">
    <property type="entry name" value="HATPase_c"/>
    <property type="match status" value="1"/>
</dbReference>
<dbReference type="GO" id="GO:0016020">
    <property type="term" value="C:membrane"/>
    <property type="evidence" value="ECO:0007669"/>
    <property type="project" value="InterPro"/>
</dbReference>
<evidence type="ECO:0000313" key="4">
    <source>
        <dbReference type="Proteomes" id="UP001177769"/>
    </source>
</evidence>
<feature type="transmembrane region" description="Helical" evidence="1">
    <location>
        <begin position="25"/>
        <end position="50"/>
    </location>
</feature>
<feature type="transmembrane region" description="Helical" evidence="1">
    <location>
        <begin position="147"/>
        <end position="165"/>
    </location>
</feature>
<reference evidence="3" key="1">
    <citation type="submission" date="2023-01" db="EMBL/GenBank/DDBJ databases">
        <title>Whole genome sequence of Paucibacter sp. S2-9 isolated from pond sediment.</title>
        <authorList>
            <person name="Jung J.Y."/>
        </authorList>
    </citation>
    <scope>NUCLEOTIDE SEQUENCE</scope>
    <source>
        <strain evidence="3">S2-9</strain>
    </source>
</reference>
<dbReference type="Gene3D" id="3.30.565.10">
    <property type="entry name" value="Histidine kinase-like ATPase, C-terminal domain"/>
    <property type="match status" value="1"/>
</dbReference>
<feature type="domain" description="Histidine kinase/HSP90-like ATPase" evidence="2">
    <location>
        <begin position="275"/>
        <end position="374"/>
    </location>
</feature>
<dbReference type="RefSeq" id="WP_285232053.1">
    <property type="nucleotide sequence ID" value="NZ_CP116346.1"/>
</dbReference>
<protein>
    <submittedName>
        <fullName evidence="3">Histidine kinase</fullName>
    </submittedName>
</protein>
<dbReference type="PANTHER" id="PTHR34220">
    <property type="entry name" value="SENSOR HISTIDINE KINASE YPDA"/>
    <property type="match status" value="1"/>
</dbReference>